<evidence type="ECO:0000313" key="5">
    <source>
        <dbReference type="Proteomes" id="UP000299102"/>
    </source>
</evidence>
<feature type="domain" description="CUB" evidence="3">
    <location>
        <begin position="312"/>
        <end position="429"/>
    </location>
</feature>
<dbReference type="InterPro" id="IPR035914">
    <property type="entry name" value="Sperma_CUB_dom_sf"/>
</dbReference>
<dbReference type="Gene3D" id="2.60.120.290">
    <property type="entry name" value="Spermadhesin, CUB domain"/>
    <property type="match status" value="3"/>
</dbReference>
<dbReference type="Pfam" id="PF00431">
    <property type="entry name" value="CUB"/>
    <property type="match status" value="3"/>
</dbReference>
<dbReference type="FunFam" id="2.60.120.290:FF:000058">
    <property type="entry name" value="CUB domaincontaining protein"/>
    <property type="match status" value="1"/>
</dbReference>
<accession>A0A4C1UJX1</accession>
<dbReference type="InterPro" id="IPR053207">
    <property type="entry name" value="Non-NMDA_GluR_Accessory"/>
</dbReference>
<dbReference type="EMBL" id="BGZK01000184">
    <property type="protein sequence ID" value="GBP26725.1"/>
    <property type="molecule type" value="Genomic_DNA"/>
</dbReference>
<dbReference type="PANTHER" id="PTHR47537">
    <property type="entry name" value="CUBILIN"/>
    <property type="match status" value="1"/>
</dbReference>
<feature type="domain" description="CUB" evidence="3">
    <location>
        <begin position="14"/>
        <end position="133"/>
    </location>
</feature>
<comment type="caution">
    <text evidence="2">Lacks conserved residue(s) required for the propagation of feature annotation.</text>
</comment>
<dbReference type="GO" id="GO:0005886">
    <property type="term" value="C:plasma membrane"/>
    <property type="evidence" value="ECO:0007669"/>
    <property type="project" value="TreeGrafter"/>
</dbReference>
<reference evidence="4 5" key="1">
    <citation type="journal article" date="2019" name="Commun. Biol.">
        <title>The bagworm genome reveals a unique fibroin gene that provides high tensile strength.</title>
        <authorList>
            <person name="Kono N."/>
            <person name="Nakamura H."/>
            <person name="Ohtoshi R."/>
            <person name="Tomita M."/>
            <person name="Numata K."/>
            <person name="Arakawa K."/>
        </authorList>
    </citation>
    <scope>NUCLEOTIDE SEQUENCE [LARGE SCALE GENOMIC DNA]</scope>
</reference>
<organism evidence="4 5">
    <name type="scientific">Eumeta variegata</name>
    <name type="common">Bagworm moth</name>
    <name type="synonym">Eumeta japonica</name>
    <dbReference type="NCBI Taxonomy" id="151549"/>
    <lineage>
        <taxon>Eukaryota</taxon>
        <taxon>Metazoa</taxon>
        <taxon>Ecdysozoa</taxon>
        <taxon>Arthropoda</taxon>
        <taxon>Hexapoda</taxon>
        <taxon>Insecta</taxon>
        <taxon>Pterygota</taxon>
        <taxon>Neoptera</taxon>
        <taxon>Endopterygota</taxon>
        <taxon>Lepidoptera</taxon>
        <taxon>Glossata</taxon>
        <taxon>Ditrysia</taxon>
        <taxon>Tineoidea</taxon>
        <taxon>Psychidae</taxon>
        <taxon>Oiketicinae</taxon>
        <taxon>Eumeta</taxon>
    </lineage>
</organism>
<keyword evidence="5" id="KW-1185">Reference proteome</keyword>
<keyword evidence="1" id="KW-1015">Disulfide bond</keyword>
<dbReference type="SUPFAM" id="SSF49854">
    <property type="entry name" value="Spermadhesin, CUB domain"/>
    <property type="match status" value="3"/>
</dbReference>
<protein>
    <submittedName>
        <fullName evidence="4">Suppressor of lurcher protein 1</fullName>
    </submittedName>
</protein>
<evidence type="ECO:0000256" key="1">
    <source>
        <dbReference type="ARBA" id="ARBA00023157"/>
    </source>
</evidence>
<dbReference type="Proteomes" id="UP000299102">
    <property type="component" value="Unassembled WGS sequence"/>
</dbReference>
<dbReference type="PANTHER" id="PTHR47537:SF2">
    <property type="entry name" value="CUBILIN"/>
    <property type="match status" value="1"/>
</dbReference>
<dbReference type="CDD" id="cd00041">
    <property type="entry name" value="CUB"/>
    <property type="match status" value="3"/>
</dbReference>
<sequence length="454" mass="51314">MFETDGVPVQDTWCDYMFGDGHRVTHGRLYSPRYPSTYPTNVRCNYHFHAGQHERIKLIFEEAFLQKGDESCLNRADIIKVFDGRTPSAPVLAMLCNELVGYEILSTGPDLLVQFTANSNEPGQGFKANFQFQSDDYNTSTASTVEILDSEVNKKSGPDSTLGLGPAVSAATSSCHQAVNSDKGRTGKLLSPSYPEPYPPKTHCHYDFTARGRQRVRLIFEDFALHKIDDNHLDCESMDSLDIFLYVDGRLEKMASYCGSEAPKPIMSNGPKLSIEFRGIYSSKLSRGFKISYFFVEDYGIKSGKQLMEFPCAFVYNSSLAGKGEITSPNYPGLYPRDSECNYFFYGTKVQKVHLHFTYFDIEGVFPCEAVSASDYVQFSHEMVNYKSDRYCGQLKELHVTSEKNFLRVTFKSNDRLDGTGFRAEYKFLRDVDVQLIQTVTASSASKYRYCPTI</sequence>
<proteinExistence type="predicted"/>
<dbReference type="AlphaFoldDB" id="A0A4C1UJX1"/>
<dbReference type="STRING" id="151549.A0A4C1UJX1"/>
<dbReference type="PROSITE" id="PS01180">
    <property type="entry name" value="CUB"/>
    <property type="match status" value="3"/>
</dbReference>
<evidence type="ECO:0000256" key="2">
    <source>
        <dbReference type="PROSITE-ProRule" id="PRU00059"/>
    </source>
</evidence>
<comment type="caution">
    <text evidence="4">The sequence shown here is derived from an EMBL/GenBank/DDBJ whole genome shotgun (WGS) entry which is preliminary data.</text>
</comment>
<evidence type="ECO:0000313" key="4">
    <source>
        <dbReference type="EMBL" id="GBP26725.1"/>
    </source>
</evidence>
<gene>
    <name evidence="4" type="primary">sol-1</name>
    <name evidence="4" type="ORF">EVAR_95236_1</name>
</gene>
<dbReference type="OrthoDB" id="6369184at2759"/>
<evidence type="ECO:0000259" key="3">
    <source>
        <dbReference type="PROSITE" id="PS01180"/>
    </source>
</evidence>
<feature type="domain" description="CUB" evidence="3">
    <location>
        <begin position="175"/>
        <end position="296"/>
    </location>
</feature>
<dbReference type="SMART" id="SM00042">
    <property type="entry name" value="CUB"/>
    <property type="match status" value="3"/>
</dbReference>
<dbReference type="InterPro" id="IPR000859">
    <property type="entry name" value="CUB_dom"/>
</dbReference>
<name>A0A4C1UJX1_EUMVA</name>